<evidence type="ECO:0000313" key="1">
    <source>
        <dbReference type="EMBL" id="QOJ79763.1"/>
    </source>
</evidence>
<dbReference type="InParanoid" id="A0A7L9FL72"/>
<sequence>MGTCGFSGKGGRKNYYSTFTAVEVQETFYRPVSTDTLQRWRDEAPSNFEFTVKAFQGITHPASSPTWKRARGLKPTPNHGFFKPSREVLEGWELTRSEAQALGASVIVFQTPPSFGSSEENVLNIDAFFTKIDRGSLILGWEPRGKWYSHTELLEQVLRRHNLVHVVDPFRHMSLVDSKVQYFRLHGIGRGEVNYSYKYTDEDLARLLSTIDSLSASKVYVFFNNIHMFEDALRFKKMVEKK</sequence>
<gene>
    <name evidence="1" type="ORF">IG193_04005</name>
</gene>
<dbReference type="Proteomes" id="UP000594121">
    <property type="component" value="Chromosome"/>
</dbReference>
<dbReference type="InterPro" id="IPR002763">
    <property type="entry name" value="DUF72"/>
</dbReference>
<dbReference type="KEGG" id="thel:IG193_04005"/>
<dbReference type="InterPro" id="IPR036520">
    <property type="entry name" value="UPF0759_sf"/>
</dbReference>
<dbReference type="SUPFAM" id="SSF117396">
    <property type="entry name" value="TM1631-like"/>
    <property type="match status" value="1"/>
</dbReference>
<dbReference type="AlphaFoldDB" id="A0A7L9FL72"/>
<name>A0A7L9FL72_9CREN</name>
<proteinExistence type="predicted"/>
<dbReference type="Pfam" id="PF01904">
    <property type="entry name" value="DUF72"/>
    <property type="match status" value="1"/>
</dbReference>
<keyword evidence="2" id="KW-1185">Reference proteome</keyword>
<organism evidence="1 2">
    <name type="scientific">Infirmifilum lucidum</name>
    <dbReference type="NCBI Taxonomy" id="2776706"/>
    <lineage>
        <taxon>Archaea</taxon>
        <taxon>Thermoproteota</taxon>
        <taxon>Thermoprotei</taxon>
        <taxon>Thermofilales</taxon>
        <taxon>Thermofilaceae</taxon>
        <taxon>Infirmifilum</taxon>
    </lineage>
</organism>
<protein>
    <submittedName>
        <fullName evidence="1">DUF72 domain-containing protein</fullName>
    </submittedName>
</protein>
<dbReference type="Gene3D" id="3.20.20.410">
    <property type="entry name" value="Protein of unknown function UPF0759"/>
    <property type="match status" value="1"/>
</dbReference>
<accession>A0A7L9FL72</accession>
<dbReference type="PANTHER" id="PTHR30348:SF4">
    <property type="entry name" value="DUF72 DOMAIN-CONTAINING PROTEIN"/>
    <property type="match status" value="1"/>
</dbReference>
<reference evidence="1 2" key="1">
    <citation type="submission" date="2020-10" db="EMBL/GenBank/DDBJ databases">
        <title>Thermofilum lucidum 3507LT sp. nov. a novel member of Thermofilaceae family isolated from Chile hot spring, and proposal of description order Thermofilales.</title>
        <authorList>
            <person name="Zayulina K.S."/>
            <person name="Elcheninov A.G."/>
            <person name="Toshchakov S.V."/>
            <person name="Kublanov I.V."/>
        </authorList>
    </citation>
    <scope>NUCLEOTIDE SEQUENCE [LARGE SCALE GENOMIC DNA]</scope>
    <source>
        <strain evidence="1 2">3507LT</strain>
    </source>
</reference>
<evidence type="ECO:0000313" key="2">
    <source>
        <dbReference type="Proteomes" id="UP000594121"/>
    </source>
</evidence>
<dbReference type="EMBL" id="CP062310">
    <property type="protein sequence ID" value="QOJ79763.1"/>
    <property type="molecule type" value="Genomic_DNA"/>
</dbReference>
<dbReference type="PANTHER" id="PTHR30348">
    <property type="entry name" value="UNCHARACTERIZED PROTEIN YECE"/>
    <property type="match status" value="1"/>
</dbReference>